<gene>
    <name evidence="1" type="ORF">GCM10010140_50060</name>
</gene>
<sequence length="55" mass="5865">MMSVPADPSAVHPMPGRPRLVLLKPLVISPLIEVGEFSYYDDPDDPASTVADLGS</sequence>
<organism evidence="1 2">
    <name type="scientific">Streptosporangium pseudovulgare</name>
    <dbReference type="NCBI Taxonomy" id="35765"/>
    <lineage>
        <taxon>Bacteria</taxon>
        <taxon>Bacillati</taxon>
        <taxon>Actinomycetota</taxon>
        <taxon>Actinomycetes</taxon>
        <taxon>Streptosporangiales</taxon>
        <taxon>Streptosporangiaceae</taxon>
        <taxon>Streptosporangium</taxon>
    </lineage>
</organism>
<protein>
    <submittedName>
        <fullName evidence="1">Uncharacterized protein</fullName>
    </submittedName>
</protein>
<name>A0ABQ2R885_9ACTN</name>
<evidence type="ECO:0000313" key="1">
    <source>
        <dbReference type="EMBL" id="GGQ13866.1"/>
    </source>
</evidence>
<comment type="caution">
    <text evidence="1">The sequence shown here is derived from an EMBL/GenBank/DDBJ whole genome shotgun (WGS) entry which is preliminary data.</text>
</comment>
<proteinExistence type="predicted"/>
<keyword evidence="2" id="KW-1185">Reference proteome</keyword>
<dbReference type="EMBL" id="BMQJ01000013">
    <property type="protein sequence ID" value="GGQ13866.1"/>
    <property type="molecule type" value="Genomic_DNA"/>
</dbReference>
<accession>A0ABQ2R885</accession>
<evidence type="ECO:0000313" key="2">
    <source>
        <dbReference type="Proteomes" id="UP000611554"/>
    </source>
</evidence>
<reference evidence="2" key="1">
    <citation type="journal article" date="2019" name="Int. J. Syst. Evol. Microbiol.">
        <title>The Global Catalogue of Microorganisms (GCM) 10K type strain sequencing project: providing services to taxonomists for standard genome sequencing and annotation.</title>
        <authorList>
            <consortium name="The Broad Institute Genomics Platform"/>
            <consortium name="The Broad Institute Genome Sequencing Center for Infectious Disease"/>
            <person name="Wu L."/>
            <person name="Ma J."/>
        </authorList>
    </citation>
    <scope>NUCLEOTIDE SEQUENCE [LARGE SCALE GENOMIC DNA]</scope>
    <source>
        <strain evidence="2">JCM 3115</strain>
    </source>
</reference>
<dbReference type="Proteomes" id="UP000611554">
    <property type="component" value="Unassembled WGS sequence"/>
</dbReference>